<dbReference type="Pfam" id="PF00583">
    <property type="entry name" value="Acetyltransf_1"/>
    <property type="match status" value="1"/>
</dbReference>
<accession>A0A1F5KKJ1</accession>
<organism evidence="2 3">
    <name type="scientific">Candidatus Daviesbacteria bacterium RIFCSPHIGHO2_02_FULL_43_12</name>
    <dbReference type="NCBI Taxonomy" id="1797776"/>
    <lineage>
        <taxon>Bacteria</taxon>
        <taxon>Candidatus Daviesiibacteriota</taxon>
    </lineage>
</organism>
<dbReference type="EMBL" id="MFDD01000002">
    <property type="protein sequence ID" value="OGE41330.1"/>
    <property type="molecule type" value="Genomic_DNA"/>
</dbReference>
<dbReference type="PANTHER" id="PTHR43415">
    <property type="entry name" value="SPERMIDINE N(1)-ACETYLTRANSFERASE"/>
    <property type="match status" value="1"/>
</dbReference>
<dbReference type="Gene3D" id="3.40.630.30">
    <property type="match status" value="1"/>
</dbReference>
<dbReference type="InterPro" id="IPR016181">
    <property type="entry name" value="Acyl_CoA_acyltransferase"/>
</dbReference>
<protein>
    <recommendedName>
        <fullName evidence="1">N-acetyltransferase domain-containing protein</fullName>
    </recommendedName>
</protein>
<dbReference type="GO" id="GO:0016747">
    <property type="term" value="F:acyltransferase activity, transferring groups other than amino-acyl groups"/>
    <property type="evidence" value="ECO:0007669"/>
    <property type="project" value="InterPro"/>
</dbReference>
<proteinExistence type="predicted"/>
<comment type="caution">
    <text evidence="2">The sequence shown here is derived from an EMBL/GenBank/DDBJ whole genome shotgun (WGS) entry which is preliminary data.</text>
</comment>
<dbReference type="CDD" id="cd04301">
    <property type="entry name" value="NAT_SF"/>
    <property type="match status" value="1"/>
</dbReference>
<dbReference type="SUPFAM" id="SSF55729">
    <property type="entry name" value="Acyl-CoA N-acyltransferases (Nat)"/>
    <property type="match status" value="1"/>
</dbReference>
<dbReference type="AlphaFoldDB" id="A0A1F5KKJ1"/>
<evidence type="ECO:0000313" key="3">
    <source>
        <dbReference type="Proteomes" id="UP000177328"/>
    </source>
</evidence>
<dbReference type="Proteomes" id="UP000177328">
    <property type="component" value="Unassembled WGS sequence"/>
</dbReference>
<sequence>MTLTFKKLLPLVKDYPFKPYLYLKSFGISRQSINLFFEEEIKLRFLKDPLIESFVFAGQLNAAVLFRKLGFDTEILQQKVGKIDYLLSEGQEASLLEIIKNLIISFQKIDLEYVTYRLSSKDTATIAGLEAHRFERVDEYNILLAPAHFDLDFKEDSSVSIREATEADITTLQKNIAPSFIYSRFFTDIKISKKNAIKMHEEWIANSIKKQVADHVLVATIENKPVGFISLEMDKDAYKYLNKRIGHIPLIGTDPEFRGRHIGLSLTKAAFKRWFSEQQAELIRIETQASNIPANKTYLKAGFTNVDKAITLRWSNQE</sequence>
<dbReference type="PANTHER" id="PTHR43415:SF3">
    <property type="entry name" value="GNAT-FAMILY ACETYLTRANSFERASE"/>
    <property type="match status" value="1"/>
</dbReference>
<feature type="domain" description="N-acetyltransferase" evidence="1">
    <location>
        <begin position="159"/>
        <end position="318"/>
    </location>
</feature>
<dbReference type="InterPro" id="IPR000182">
    <property type="entry name" value="GNAT_dom"/>
</dbReference>
<dbReference type="PROSITE" id="PS51186">
    <property type="entry name" value="GNAT"/>
    <property type="match status" value="1"/>
</dbReference>
<reference evidence="2 3" key="1">
    <citation type="journal article" date="2016" name="Nat. Commun.">
        <title>Thousands of microbial genomes shed light on interconnected biogeochemical processes in an aquifer system.</title>
        <authorList>
            <person name="Anantharaman K."/>
            <person name="Brown C.T."/>
            <person name="Hug L.A."/>
            <person name="Sharon I."/>
            <person name="Castelle C.J."/>
            <person name="Probst A.J."/>
            <person name="Thomas B.C."/>
            <person name="Singh A."/>
            <person name="Wilkins M.J."/>
            <person name="Karaoz U."/>
            <person name="Brodie E.L."/>
            <person name="Williams K.H."/>
            <person name="Hubbard S.S."/>
            <person name="Banfield J.F."/>
        </authorList>
    </citation>
    <scope>NUCLEOTIDE SEQUENCE [LARGE SCALE GENOMIC DNA]</scope>
</reference>
<gene>
    <name evidence="2" type="ORF">A3D25_02285</name>
</gene>
<name>A0A1F5KKJ1_9BACT</name>
<evidence type="ECO:0000259" key="1">
    <source>
        <dbReference type="PROSITE" id="PS51186"/>
    </source>
</evidence>
<evidence type="ECO:0000313" key="2">
    <source>
        <dbReference type="EMBL" id="OGE41330.1"/>
    </source>
</evidence>